<protein>
    <submittedName>
        <fullName evidence="2 3">Uncharacterized protein</fullName>
    </submittedName>
</protein>
<evidence type="ECO:0000313" key="3">
    <source>
        <dbReference type="EnsemblPlants" id="KEH20940"/>
    </source>
</evidence>
<evidence type="ECO:0000313" key="4">
    <source>
        <dbReference type="Proteomes" id="UP000002051"/>
    </source>
</evidence>
<name>A0A072U535_MEDTR</name>
<keyword evidence="4" id="KW-1185">Reference proteome</keyword>
<reference evidence="2 4" key="1">
    <citation type="journal article" date="2011" name="Nature">
        <title>The Medicago genome provides insight into the evolution of rhizobial symbioses.</title>
        <authorList>
            <person name="Young N.D."/>
            <person name="Debelle F."/>
            <person name="Oldroyd G.E."/>
            <person name="Geurts R."/>
            <person name="Cannon S.B."/>
            <person name="Udvardi M.K."/>
            <person name="Benedito V.A."/>
            <person name="Mayer K.F."/>
            <person name="Gouzy J."/>
            <person name="Schoof H."/>
            <person name="Van de Peer Y."/>
            <person name="Proost S."/>
            <person name="Cook D.R."/>
            <person name="Meyers B.C."/>
            <person name="Spannagl M."/>
            <person name="Cheung F."/>
            <person name="De Mita S."/>
            <person name="Krishnakumar V."/>
            <person name="Gundlach H."/>
            <person name="Zhou S."/>
            <person name="Mudge J."/>
            <person name="Bharti A.K."/>
            <person name="Murray J.D."/>
            <person name="Naoumkina M.A."/>
            <person name="Rosen B."/>
            <person name="Silverstein K.A."/>
            <person name="Tang H."/>
            <person name="Rombauts S."/>
            <person name="Zhao P.X."/>
            <person name="Zhou P."/>
            <person name="Barbe V."/>
            <person name="Bardou P."/>
            <person name="Bechner M."/>
            <person name="Bellec A."/>
            <person name="Berger A."/>
            <person name="Berges H."/>
            <person name="Bidwell S."/>
            <person name="Bisseling T."/>
            <person name="Choisne N."/>
            <person name="Couloux A."/>
            <person name="Denny R."/>
            <person name="Deshpande S."/>
            <person name="Dai X."/>
            <person name="Doyle J.J."/>
            <person name="Dudez A.M."/>
            <person name="Farmer A.D."/>
            <person name="Fouteau S."/>
            <person name="Franken C."/>
            <person name="Gibelin C."/>
            <person name="Gish J."/>
            <person name="Goldstein S."/>
            <person name="Gonzalez A.J."/>
            <person name="Green P.J."/>
            <person name="Hallab A."/>
            <person name="Hartog M."/>
            <person name="Hua A."/>
            <person name="Humphray S.J."/>
            <person name="Jeong D.H."/>
            <person name="Jing Y."/>
            <person name="Jocker A."/>
            <person name="Kenton S.M."/>
            <person name="Kim D.J."/>
            <person name="Klee K."/>
            <person name="Lai H."/>
            <person name="Lang C."/>
            <person name="Lin S."/>
            <person name="Macmil S.L."/>
            <person name="Magdelenat G."/>
            <person name="Matthews L."/>
            <person name="McCorrison J."/>
            <person name="Monaghan E.L."/>
            <person name="Mun J.H."/>
            <person name="Najar F.Z."/>
            <person name="Nicholson C."/>
            <person name="Noirot C."/>
            <person name="O'Bleness M."/>
            <person name="Paule C.R."/>
            <person name="Poulain J."/>
            <person name="Prion F."/>
            <person name="Qin B."/>
            <person name="Qu C."/>
            <person name="Retzel E.F."/>
            <person name="Riddle C."/>
            <person name="Sallet E."/>
            <person name="Samain S."/>
            <person name="Samson N."/>
            <person name="Sanders I."/>
            <person name="Saurat O."/>
            <person name="Scarpelli C."/>
            <person name="Schiex T."/>
            <person name="Segurens B."/>
            <person name="Severin A.J."/>
            <person name="Sherrier D.J."/>
            <person name="Shi R."/>
            <person name="Sims S."/>
            <person name="Singer S.R."/>
            <person name="Sinharoy S."/>
            <person name="Sterck L."/>
            <person name="Viollet A."/>
            <person name="Wang B.B."/>
            <person name="Wang K."/>
            <person name="Wang M."/>
            <person name="Wang X."/>
            <person name="Warfsmann J."/>
            <person name="Weissenbach J."/>
            <person name="White D.D."/>
            <person name="White J.D."/>
            <person name="Wiley G.B."/>
            <person name="Wincker P."/>
            <person name="Xing Y."/>
            <person name="Yang L."/>
            <person name="Yao Z."/>
            <person name="Ying F."/>
            <person name="Zhai J."/>
            <person name="Zhou L."/>
            <person name="Zuber A."/>
            <person name="Denarie J."/>
            <person name="Dixon R.A."/>
            <person name="May G.D."/>
            <person name="Schwartz D.C."/>
            <person name="Rogers J."/>
            <person name="Quetier F."/>
            <person name="Town C.D."/>
            <person name="Roe B.A."/>
        </authorList>
    </citation>
    <scope>NUCLEOTIDE SEQUENCE [LARGE SCALE GENOMIC DNA]</scope>
    <source>
        <strain evidence="2">A17</strain>
        <strain evidence="3 4">cv. Jemalong A17</strain>
    </source>
</reference>
<dbReference type="Proteomes" id="UP000002051">
    <property type="component" value="Chromosome 8"/>
</dbReference>
<proteinExistence type="predicted"/>
<sequence>MHVVPTRASSPQHIEYNYTHRASSPQLKEQKLTGHQALNVKSKSSQGIKPSTSNEYAWTQQRQTKAIGKLTKLSKIFMFTPRPSSKRKGVKNSEIRRI</sequence>
<dbReference type="EMBL" id="CM001224">
    <property type="protein sequence ID" value="KEH20940.1"/>
    <property type="molecule type" value="Genomic_DNA"/>
</dbReference>
<gene>
    <name evidence="2" type="ordered locus">MTR_8g095007</name>
</gene>
<accession>A0A072U535</accession>
<evidence type="ECO:0000313" key="2">
    <source>
        <dbReference type="EMBL" id="KEH20940.1"/>
    </source>
</evidence>
<reference evidence="2 4" key="2">
    <citation type="journal article" date="2014" name="BMC Genomics">
        <title>An improved genome release (version Mt4.0) for the model legume Medicago truncatula.</title>
        <authorList>
            <person name="Tang H."/>
            <person name="Krishnakumar V."/>
            <person name="Bidwell S."/>
            <person name="Rosen B."/>
            <person name="Chan A."/>
            <person name="Zhou S."/>
            <person name="Gentzbittel L."/>
            <person name="Childs K.L."/>
            <person name="Yandell M."/>
            <person name="Gundlach H."/>
            <person name="Mayer K.F."/>
            <person name="Schwartz D.C."/>
            <person name="Town C.D."/>
        </authorList>
    </citation>
    <scope>GENOME REANNOTATION</scope>
    <source>
        <strain evidence="2">A17</strain>
        <strain evidence="3 4">cv. Jemalong A17</strain>
    </source>
</reference>
<feature type="region of interest" description="Disordered" evidence="1">
    <location>
        <begin position="1"/>
        <end position="26"/>
    </location>
</feature>
<dbReference type="EnsemblPlants" id="KEH20940">
    <property type="protein sequence ID" value="KEH20940"/>
    <property type="gene ID" value="MTR_8g095007"/>
</dbReference>
<dbReference type="AlphaFoldDB" id="A0A072U535"/>
<evidence type="ECO:0000256" key="1">
    <source>
        <dbReference type="SAM" id="MobiDB-lite"/>
    </source>
</evidence>
<dbReference type="HOGENOM" id="CLU_152180_1_0_1"/>
<organism evidence="2 4">
    <name type="scientific">Medicago truncatula</name>
    <name type="common">Barrel medic</name>
    <name type="synonym">Medicago tribuloides</name>
    <dbReference type="NCBI Taxonomy" id="3880"/>
    <lineage>
        <taxon>Eukaryota</taxon>
        <taxon>Viridiplantae</taxon>
        <taxon>Streptophyta</taxon>
        <taxon>Embryophyta</taxon>
        <taxon>Tracheophyta</taxon>
        <taxon>Spermatophyta</taxon>
        <taxon>Magnoliopsida</taxon>
        <taxon>eudicotyledons</taxon>
        <taxon>Gunneridae</taxon>
        <taxon>Pentapetalae</taxon>
        <taxon>rosids</taxon>
        <taxon>fabids</taxon>
        <taxon>Fabales</taxon>
        <taxon>Fabaceae</taxon>
        <taxon>Papilionoideae</taxon>
        <taxon>50 kb inversion clade</taxon>
        <taxon>NPAAA clade</taxon>
        <taxon>Hologalegina</taxon>
        <taxon>IRL clade</taxon>
        <taxon>Trifolieae</taxon>
        <taxon>Medicago</taxon>
    </lineage>
</organism>
<reference evidence="3" key="3">
    <citation type="submission" date="2015-04" db="UniProtKB">
        <authorList>
            <consortium name="EnsemblPlants"/>
        </authorList>
    </citation>
    <scope>IDENTIFICATION</scope>
    <source>
        <strain evidence="3">cv. Jemalong A17</strain>
    </source>
</reference>